<evidence type="ECO:0000259" key="5">
    <source>
        <dbReference type="PROSITE" id="PS50188"/>
    </source>
</evidence>
<protein>
    <recommendedName>
        <fullName evidence="5">B30.2/SPRY domain-containing protein</fullName>
    </recommendedName>
</protein>
<accession>A0A9W8EAW2</accession>
<dbReference type="GO" id="GO:0004842">
    <property type="term" value="F:ubiquitin-protein transferase activity"/>
    <property type="evidence" value="ECO:0007669"/>
    <property type="project" value="InterPro"/>
</dbReference>
<evidence type="ECO:0000256" key="3">
    <source>
        <dbReference type="ARBA" id="ARBA00022833"/>
    </source>
</evidence>
<evidence type="ECO:0000313" key="7">
    <source>
        <dbReference type="Proteomes" id="UP001151582"/>
    </source>
</evidence>
<keyword evidence="2" id="KW-0863">Zinc-finger</keyword>
<dbReference type="CDD" id="cd11709">
    <property type="entry name" value="SPRY"/>
    <property type="match status" value="1"/>
</dbReference>
<evidence type="ECO:0000313" key="6">
    <source>
        <dbReference type="EMBL" id="KAJ1972814.1"/>
    </source>
</evidence>
<dbReference type="Proteomes" id="UP001151582">
    <property type="component" value="Unassembled WGS sequence"/>
</dbReference>
<dbReference type="OrthoDB" id="2967263at2759"/>
<dbReference type="InterPro" id="IPR003877">
    <property type="entry name" value="SPRY_dom"/>
</dbReference>
<evidence type="ECO:0000256" key="2">
    <source>
        <dbReference type="ARBA" id="ARBA00022771"/>
    </source>
</evidence>
<dbReference type="InterPro" id="IPR045129">
    <property type="entry name" value="RNF123/RKP/RSPRY1"/>
</dbReference>
<comment type="caution">
    <text evidence="6">The sequence shown here is derived from an EMBL/GenBank/DDBJ whole genome shotgun (WGS) entry which is preliminary data.</text>
</comment>
<dbReference type="GO" id="GO:0008270">
    <property type="term" value="F:zinc ion binding"/>
    <property type="evidence" value="ECO:0007669"/>
    <property type="project" value="UniProtKB-KW"/>
</dbReference>
<dbReference type="EMBL" id="JANBQB010000958">
    <property type="protein sequence ID" value="KAJ1972814.1"/>
    <property type="molecule type" value="Genomic_DNA"/>
</dbReference>
<dbReference type="GO" id="GO:0005737">
    <property type="term" value="C:cytoplasm"/>
    <property type="evidence" value="ECO:0007669"/>
    <property type="project" value="TreeGrafter"/>
</dbReference>
<dbReference type="SMART" id="SM00449">
    <property type="entry name" value="SPRY"/>
    <property type="match status" value="1"/>
</dbReference>
<dbReference type="PANTHER" id="PTHR13363">
    <property type="entry name" value="RING FINGER AND SRY DOMAIN-CONTAINING"/>
    <property type="match status" value="1"/>
</dbReference>
<dbReference type="InterPro" id="IPR043136">
    <property type="entry name" value="B30.2/SPRY_sf"/>
</dbReference>
<keyword evidence="1" id="KW-0479">Metal-binding</keyword>
<evidence type="ECO:0000256" key="4">
    <source>
        <dbReference type="SAM" id="MobiDB-lite"/>
    </source>
</evidence>
<dbReference type="InterPro" id="IPR013320">
    <property type="entry name" value="ConA-like_dom_sf"/>
</dbReference>
<keyword evidence="7" id="KW-1185">Reference proteome</keyword>
<dbReference type="Gene3D" id="2.60.120.920">
    <property type="match status" value="1"/>
</dbReference>
<dbReference type="PROSITE" id="PS50188">
    <property type="entry name" value="B302_SPRY"/>
    <property type="match status" value="1"/>
</dbReference>
<name>A0A9W8EAW2_9FUNG</name>
<dbReference type="GO" id="GO:0051603">
    <property type="term" value="P:proteolysis involved in protein catabolic process"/>
    <property type="evidence" value="ECO:0007669"/>
    <property type="project" value="TreeGrafter"/>
</dbReference>
<gene>
    <name evidence="6" type="ORF">H4R34_005280</name>
</gene>
<dbReference type="AlphaFoldDB" id="A0A9W8EAW2"/>
<dbReference type="InterPro" id="IPR001870">
    <property type="entry name" value="B30.2/SPRY"/>
</dbReference>
<reference evidence="6" key="1">
    <citation type="submission" date="2022-07" db="EMBL/GenBank/DDBJ databases">
        <title>Phylogenomic reconstructions and comparative analyses of Kickxellomycotina fungi.</title>
        <authorList>
            <person name="Reynolds N.K."/>
            <person name="Stajich J.E."/>
            <person name="Barry K."/>
            <person name="Grigoriev I.V."/>
            <person name="Crous P."/>
            <person name="Smith M.E."/>
        </authorList>
    </citation>
    <scope>NUCLEOTIDE SEQUENCE</scope>
    <source>
        <strain evidence="6">RSA 567</strain>
    </source>
</reference>
<feature type="non-terminal residue" evidence="6">
    <location>
        <position position="1"/>
    </location>
</feature>
<sequence>KIYASALSRPHRLPDMICHFFPLFQLLERLALGIGCEPDPALMPQNIFALPYHVRKCTQITRHQRRFAMAIEIGTREVDEYGDDASSSTSSGSSQVDAAEDSDLLSNPSGSEDAHTEEPLRTAMAPRTETASQANRLRSVVTLSESPAVLEPLAYERLVNESPASRFRTVEMLGDYQWFWNPHRLFPTVRATHGVTGTGRFAFEIQICVSNHPLQVGWMTDGSMPVPELGSGVGQDFMSYAFNGHQRAKCHGFEGQLVREKYGEYWKVDDVVTCLLDLDTQTMAFAINGTSMGVAFGGRTPTASYEEGVVPLDSQRLWYPAVSLATNQSVRLLLGDAFGPLRHCPPDYVPFAQAAFASNDSHLRHLTSQPQVPSICTTPLMPATIPFRPDLLLLYTESCWDLYPQIGSYVVGGFESDRHLQLFVLAGQRWVASLEMPSALWHKCAFSLCLQTWLLEVKELQNGQPDWDPSDLPSPFAYYSSTVESYTRRARYRVHKLTQPFKVGHPTDTLGVGLMTDGRLVLTINGSVVVCTDGLYHPSQRGLAATAIVANDPATTATSNSSHWVDKYYRQHRRTATKSVTYNTNWLPWWRFGALPSNAPLVAQPSPVTSSKCSMEELTAEVSETNTTRPLPMARTGITAIVPSSRHKLNWGQEPFKYAAANQPPIRALMTSYLKRRAQPYYEALLIAR</sequence>
<feature type="region of interest" description="Disordered" evidence="4">
    <location>
        <begin position="80"/>
        <end position="136"/>
    </location>
</feature>
<evidence type="ECO:0000256" key="1">
    <source>
        <dbReference type="ARBA" id="ARBA00022723"/>
    </source>
</evidence>
<dbReference type="SUPFAM" id="SSF49899">
    <property type="entry name" value="Concanavalin A-like lectins/glucanases"/>
    <property type="match status" value="1"/>
</dbReference>
<keyword evidence="3" id="KW-0862">Zinc</keyword>
<organism evidence="6 7">
    <name type="scientific">Dimargaris verticillata</name>
    <dbReference type="NCBI Taxonomy" id="2761393"/>
    <lineage>
        <taxon>Eukaryota</taxon>
        <taxon>Fungi</taxon>
        <taxon>Fungi incertae sedis</taxon>
        <taxon>Zoopagomycota</taxon>
        <taxon>Kickxellomycotina</taxon>
        <taxon>Dimargaritomycetes</taxon>
        <taxon>Dimargaritales</taxon>
        <taxon>Dimargaritaceae</taxon>
        <taxon>Dimargaris</taxon>
    </lineage>
</organism>
<feature type="domain" description="B30.2/SPRY" evidence="5">
    <location>
        <begin position="128"/>
        <end position="339"/>
    </location>
</feature>
<dbReference type="Pfam" id="PF00622">
    <property type="entry name" value="SPRY"/>
    <property type="match status" value="1"/>
</dbReference>
<dbReference type="PANTHER" id="PTHR13363:SF5">
    <property type="entry name" value="E3 UBIQUITIN-PROTEIN LIGASE RNF123"/>
    <property type="match status" value="1"/>
</dbReference>
<proteinExistence type="predicted"/>